<organism evidence="2 3">
    <name type="scientific">Duganella levis</name>
    <dbReference type="NCBI Taxonomy" id="2692169"/>
    <lineage>
        <taxon>Bacteria</taxon>
        <taxon>Pseudomonadati</taxon>
        <taxon>Pseudomonadota</taxon>
        <taxon>Betaproteobacteria</taxon>
        <taxon>Burkholderiales</taxon>
        <taxon>Oxalobacteraceae</taxon>
        <taxon>Telluria group</taxon>
        <taxon>Duganella</taxon>
    </lineage>
</organism>
<accession>A0ABW9W8M3</accession>
<evidence type="ECO:0000256" key="1">
    <source>
        <dbReference type="SAM" id="MobiDB-lite"/>
    </source>
</evidence>
<feature type="region of interest" description="Disordered" evidence="1">
    <location>
        <begin position="1"/>
        <end position="28"/>
    </location>
</feature>
<dbReference type="Gene3D" id="2.40.160.10">
    <property type="entry name" value="Porin"/>
    <property type="match status" value="1"/>
</dbReference>
<reference evidence="2 3" key="1">
    <citation type="submission" date="2019-12" db="EMBL/GenBank/DDBJ databases">
        <title>Novel species isolated from a subtropical stream in China.</title>
        <authorList>
            <person name="Lu H."/>
        </authorList>
    </citation>
    <scope>NUCLEOTIDE SEQUENCE [LARGE SCALE GENOMIC DNA]</scope>
    <source>
        <strain evidence="2 3">CY42W</strain>
    </source>
</reference>
<name>A0ABW9W8M3_9BURK</name>
<evidence type="ECO:0000313" key="2">
    <source>
        <dbReference type="EMBL" id="MYN30256.1"/>
    </source>
</evidence>
<protein>
    <submittedName>
        <fullName evidence="2">Uncharacterized protein</fullName>
    </submittedName>
</protein>
<dbReference type="SUPFAM" id="SSF56935">
    <property type="entry name" value="Porins"/>
    <property type="match status" value="1"/>
</dbReference>
<comment type="caution">
    <text evidence="2">The sequence shown here is derived from an EMBL/GenBank/DDBJ whole genome shotgun (WGS) entry which is preliminary data.</text>
</comment>
<feature type="region of interest" description="Disordered" evidence="1">
    <location>
        <begin position="122"/>
        <end position="155"/>
    </location>
</feature>
<dbReference type="Proteomes" id="UP000642144">
    <property type="component" value="Unassembled WGS sequence"/>
</dbReference>
<keyword evidence="3" id="KW-1185">Reference proteome</keyword>
<evidence type="ECO:0000313" key="3">
    <source>
        <dbReference type="Proteomes" id="UP000642144"/>
    </source>
</evidence>
<sequence length="218" mass="23537">MGHDATVQASGHVDGDTGGAGRRQSGRAPNDALFARNAYGGLQTPYGEVKLGRVLNPVFLATAQTDFIPGGADGADGAGSGHARPVAASQLFRRWQLPLRRLERLRCVQRCVGCAAARERQDRPARRVGGGRQRQYPGVVGPHQERQRRRAGQSARYRRLRLQLQRFAPYRVICGVAARPSQHGQSGPHLCARHASSVLTGSSTAMPTSCRLTACRPL</sequence>
<dbReference type="EMBL" id="WWCT01000034">
    <property type="protein sequence ID" value="MYN30256.1"/>
    <property type="molecule type" value="Genomic_DNA"/>
</dbReference>
<dbReference type="InterPro" id="IPR023614">
    <property type="entry name" value="Porin_dom_sf"/>
</dbReference>
<proteinExistence type="predicted"/>
<feature type="compositionally biased region" description="Basic residues" evidence="1">
    <location>
        <begin position="146"/>
        <end position="155"/>
    </location>
</feature>
<gene>
    <name evidence="2" type="ORF">GTP69_27995</name>
</gene>